<dbReference type="Proteomes" id="UP001148737">
    <property type="component" value="Unassembled WGS sequence"/>
</dbReference>
<accession>A0ACC1QW73</accession>
<name>A0ACC1QW73_9HYPO</name>
<dbReference type="EMBL" id="JANAKD010000485">
    <property type="protein sequence ID" value="KAJ3493453.1"/>
    <property type="molecule type" value="Genomic_DNA"/>
</dbReference>
<keyword evidence="2" id="KW-1185">Reference proteome</keyword>
<proteinExistence type="predicted"/>
<reference evidence="1" key="1">
    <citation type="submission" date="2022-07" db="EMBL/GenBank/DDBJ databases">
        <title>Genome Sequence of Lecanicillium saksenae.</title>
        <authorList>
            <person name="Buettner E."/>
        </authorList>
    </citation>
    <scope>NUCLEOTIDE SEQUENCE</scope>
    <source>
        <strain evidence="1">VT-O1</strain>
    </source>
</reference>
<gene>
    <name evidence="1" type="ORF">NLG97_g4725</name>
</gene>
<organism evidence="1 2">
    <name type="scientific">Lecanicillium saksenae</name>
    <dbReference type="NCBI Taxonomy" id="468837"/>
    <lineage>
        <taxon>Eukaryota</taxon>
        <taxon>Fungi</taxon>
        <taxon>Dikarya</taxon>
        <taxon>Ascomycota</taxon>
        <taxon>Pezizomycotina</taxon>
        <taxon>Sordariomycetes</taxon>
        <taxon>Hypocreomycetidae</taxon>
        <taxon>Hypocreales</taxon>
        <taxon>Cordycipitaceae</taxon>
        <taxon>Lecanicillium</taxon>
    </lineage>
</organism>
<evidence type="ECO:0000313" key="1">
    <source>
        <dbReference type="EMBL" id="KAJ3493453.1"/>
    </source>
</evidence>
<comment type="caution">
    <text evidence="1">The sequence shown here is derived from an EMBL/GenBank/DDBJ whole genome shotgun (WGS) entry which is preliminary data.</text>
</comment>
<sequence length="171" mass="18938">MYSAIGIASFGELTHAANYTAKGKEFANKILELAMNAKGNHIITHYSDPGTSWIGTYPFAFDKLLDLRLFNESVYNMQSSWYESQQHPNGIQFFSEVNKTVSTLEMWLAATSSSQVRNFFIDSIHRTLTNGLNSVPGPTIWNVVGSDVGLAFMTKAKSDVGSYFMVAAVDM</sequence>
<protein>
    <submittedName>
        <fullName evidence="1">Uncharacterized protein</fullName>
    </submittedName>
</protein>
<evidence type="ECO:0000313" key="2">
    <source>
        <dbReference type="Proteomes" id="UP001148737"/>
    </source>
</evidence>